<dbReference type="InterPro" id="IPR007560">
    <property type="entry name" value="Restrct_endonuc_IV_Mrr"/>
</dbReference>
<reference evidence="1 2" key="1">
    <citation type="submission" date="2019-04" db="EMBL/GenBank/DDBJ databases">
        <title>Complete genome sequencing of Piscirickettsia salmonis strain Psal-009.</title>
        <authorList>
            <person name="Schober I."/>
            <person name="Bunk B."/>
            <person name="Sproer C."/>
            <person name="Carril G.P."/>
            <person name="Riedel T."/>
            <person name="Flores-Herrera P.A."/>
            <person name="Nourdin-Galindo G."/>
            <person name="Marshall S.H."/>
            <person name="Overmann J."/>
        </authorList>
    </citation>
    <scope>NUCLEOTIDE SEQUENCE [LARGE SCALE GENOMIC DNA]</scope>
    <source>
        <strain evidence="1 2">Psal-009</strain>
    </source>
</reference>
<dbReference type="GO" id="GO:0009307">
    <property type="term" value="P:DNA restriction-modification system"/>
    <property type="evidence" value="ECO:0007669"/>
    <property type="project" value="InterPro"/>
</dbReference>
<dbReference type="Pfam" id="PF04471">
    <property type="entry name" value="Mrr_cat"/>
    <property type="match status" value="1"/>
</dbReference>
<dbReference type="InterPro" id="IPR011856">
    <property type="entry name" value="tRNA_endonuc-like_dom_sf"/>
</dbReference>
<keyword evidence="1" id="KW-0378">Hydrolase</keyword>
<dbReference type="AlphaFoldDB" id="A0A9Q6LUI3"/>
<dbReference type="GO" id="GO:0003677">
    <property type="term" value="F:DNA binding"/>
    <property type="evidence" value="ECO:0007669"/>
    <property type="project" value="InterPro"/>
</dbReference>
<evidence type="ECO:0000313" key="2">
    <source>
        <dbReference type="Proteomes" id="UP000422232"/>
    </source>
</evidence>
<gene>
    <name evidence="1" type="ORF">Psal009_01183</name>
</gene>
<evidence type="ECO:0000313" key="1">
    <source>
        <dbReference type="EMBL" id="QGO05295.1"/>
    </source>
</evidence>
<dbReference type="Gene3D" id="3.40.1350.10">
    <property type="match status" value="1"/>
</dbReference>
<dbReference type="SUPFAM" id="SSF52980">
    <property type="entry name" value="Restriction endonuclease-like"/>
    <property type="match status" value="1"/>
</dbReference>
<dbReference type="EMBL" id="CP038908">
    <property type="protein sequence ID" value="QGO05295.1"/>
    <property type="molecule type" value="Genomic_DNA"/>
</dbReference>
<protein>
    <submittedName>
        <fullName evidence="1">Restriction endonuclease</fullName>
    </submittedName>
</protein>
<dbReference type="Proteomes" id="UP000422232">
    <property type="component" value="Chromosome"/>
</dbReference>
<dbReference type="InterPro" id="IPR011335">
    <property type="entry name" value="Restrct_endonuc-II-like"/>
</dbReference>
<sequence length="346" mass="39832">MQLKDIVKDWGGFERLVADLHKDGEVDVLHDITLIGASGASRQIDVMIKHKKGVYEYLTLVECKYWKKKVERSHVDVLYASIQDLNASKGIFFTTRGYQSGAEKYAKSKGITIFVVRELTDQEWGMPGKTIDIYLQSISKTIISVKPIDTKILSSQQFEARKNYNLEIKLGDNQKSENIIISKHKDKYKTLESAIEYATIEGIKKFQKKSLLINGGEECTRYLQTKLNINFSEDIVIYNQDNAIFLPRAEITIGLKIAQSRIIIDRSSNYKYAFAVADHINNQQYSISKHNNFEYSEWSELKQKNDNSKQQYLQNGSILSILIDGYFDQKEMKDLKLTPMKELVTH</sequence>
<keyword evidence="2" id="KW-1185">Reference proteome</keyword>
<keyword evidence="1" id="KW-0255">Endonuclease</keyword>
<dbReference type="RefSeq" id="WP_036780532.1">
    <property type="nucleotide sequence ID" value="NZ_CP012413.1"/>
</dbReference>
<proteinExistence type="predicted"/>
<name>A0A9Q6LUI3_PISSA</name>
<organism evidence="1 2">
    <name type="scientific">Piscirickettsia salmonis</name>
    <dbReference type="NCBI Taxonomy" id="1238"/>
    <lineage>
        <taxon>Bacteria</taxon>
        <taxon>Pseudomonadati</taxon>
        <taxon>Pseudomonadota</taxon>
        <taxon>Gammaproteobacteria</taxon>
        <taxon>Thiotrichales</taxon>
        <taxon>Piscirickettsiaceae</taxon>
        <taxon>Piscirickettsia</taxon>
    </lineage>
</organism>
<keyword evidence="1" id="KW-0540">Nuclease</keyword>
<dbReference type="GO" id="GO:0004519">
    <property type="term" value="F:endonuclease activity"/>
    <property type="evidence" value="ECO:0007669"/>
    <property type="project" value="UniProtKB-KW"/>
</dbReference>
<accession>A0A9Q6LUI3</accession>